<feature type="region of interest" description="Disordered" evidence="1">
    <location>
        <begin position="51"/>
        <end position="71"/>
    </location>
</feature>
<reference evidence="2" key="1">
    <citation type="submission" date="2021-05" db="EMBL/GenBank/DDBJ databases">
        <authorList>
            <person name="Alioto T."/>
            <person name="Alioto T."/>
            <person name="Gomez Garrido J."/>
        </authorList>
    </citation>
    <scope>NUCLEOTIDE SEQUENCE</scope>
</reference>
<dbReference type="EMBL" id="HBUE01106272">
    <property type="protein sequence ID" value="CAG6487158.1"/>
    <property type="molecule type" value="Transcribed_RNA"/>
</dbReference>
<protein>
    <submittedName>
        <fullName evidence="2">(northern house mosquito) hypothetical protein</fullName>
    </submittedName>
</protein>
<proteinExistence type="predicted"/>
<sequence>MFPVLPSGIRDRFYCYDIFSLRTHCESRRAESTLRGNIRHRTSTRRQTTYVRGSAKDGIHGHGSVGRSAKVATGRRLGSLLQQGLPVRRWRGNTVRHRQRSNCMDSHDRHPQRSQVLPKSGQV</sequence>
<accession>A0A8D8C6E4</accession>
<dbReference type="AlphaFoldDB" id="A0A8D8C6E4"/>
<organism evidence="2">
    <name type="scientific">Culex pipiens</name>
    <name type="common">House mosquito</name>
    <dbReference type="NCBI Taxonomy" id="7175"/>
    <lineage>
        <taxon>Eukaryota</taxon>
        <taxon>Metazoa</taxon>
        <taxon>Ecdysozoa</taxon>
        <taxon>Arthropoda</taxon>
        <taxon>Hexapoda</taxon>
        <taxon>Insecta</taxon>
        <taxon>Pterygota</taxon>
        <taxon>Neoptera</taxon>
        <taxon>Endopterygota</taxon>
        <taxon>Diptera</taxon>
        <taxon>Nematocera</taxon>
        <taxon>Culicoidea</taxon>
        <taxon>Culicidae</taxon>
        <taxon>Culicinae</taxon>
        <taxon>Culicini</taxon>
        <taxon>Culex</taxon>
        <taxon>Culex</taxon>
    </lineage>
</organism>
<feature type="compositionally biased region" description="Polar residues" evidence="1">
    <location>
        <begin position="113"/>
        <end position="123"/>
    </location>
</feature>
<evidence type="ECO:0000256" key="1">
    <source>
        <dbReference type="SAM" id="MobiDB-lite"/>
    </source>
</evidence>
<evidence type="ECO:0000313" key="2">
    <source>
        <dbReference type="EMBL" id="CAG6487158.1"/>
    </source>
</evidence>
<feature type="region of interest" description="Disordered" evidence="1">
    <location>
        <begin position="90"/>
        <end position="123"/>
    </location>
</feature>
<name>A0A8D8C6E4_CULPI</name>
<feature type="compositionally biased region" description="Basic residues" evidence="1">
    <location>
        <begin position="90"/>
        <end position="100"/>
    </location>
</feature>